<evidence type="ECO:0000256" key="3">
    <source>
        <dbReference type="ARBA" id="ARBA00022827"/>
    </source>
</evidence>
<comment type="caution">
    <text evidence="7">The sequence shown here is derived from an EMBL/GenBank/DDBJ whole genome shotgun (WGS) entry which is preliminary data.</text>
</comment>
<dbReference type="Gene3D" id="3.30.465.10">
    <property type="match status" value="1"/>
</dbReference>
<feature type="signal peptide" evidence="5">
    <location>
        <begin position="1"/>
        <end position="22"/>
    </location>
</feature>
<dbReference type="InterPro" id="IPR036318">
    <property type="entry name" value="FAD-bd_PCMH-like_sf"/>
</dbReference>
<keyword evidence="5" id="KW-0732">Signal</keyword>
<dbReference type="Pfam" id="PF01565">
    <property type="entry name" value="FAD_binding_4"/>
    <property type="match status" value="1"/>
</dbReference>
<evidence type="ECO:0000259" key="6">
    <source>
        <dbReference type="PROSITE" id="PS51387"/>
    </source>
</evidence>
<dbReference type="PROSITE" id="PS51387">
    <property type="entry name" value="FAD_PCMH"/>
    <property type="match status" value="1"/>
</dbReference>
<dbReference type="GO" id="GO:0071949">
    <property type="term" value="F:FAD binding"/>
    <property type="evidence" value="ECO:0007669"/>
    <property type="project" value="InterPro"/>
</dbReference>
<dbReference type="InterPro" id="IPR016166">
    <property type="entry name" value="FAD-bd_PCMH"/>
</dbReference>
<evidence type="ECO:0000256" key="1">
    <source>
        <dbReference type="ARBA" id="ARBA00005466"/>
    </source>
</evidence>
<comment type="similarity">
    <text evidence="1">Belongs to the oxygen-dependent FAD-linked oxidoreductase family.</text>
</comment>
<dbReference type="InterPro" id="IPR016169">
    <property type="entry name" value="FAD-bd_PCMH_sub2"/>
</dbReference>
<dbReference type="EMBL" id="LNZH02000003">
    <property type="protein sequence ID" value="OCB92283.1"/>
    <property type="molecule type" value="Genomic_DNA"/>
</dbReference>
<reference evidence="7" key="1">
    <citation type="submission" date="2016-06" db="EMBL/GenBank/DDBJ databases">
        <title>Draft Genome sequence of the fungus Inonotus baumii.</title>
        <authorList>
            <person name="Zhu H."/>
            <person name="Lin W."/>
        </authorList>
    </citation>
    <scope>NUCLEOTIDE SEQUENCE</scope>
    <source>
        <strain evidence="7">821</strain>
    </source>
</reference>
<protein>
    <submittedName>
        <fullName evidence="7">FAD-binding domain-containing protein</fullName>
    </submittedName>
</protein>
<feature type="domain" description="FAD-binding PCMH-type" evidence="6">
    <location>
        <begin position="64"/>
        <end position="220"/>
    </location>
</feature>
<dbReference type="InterPro" id="IPR050416">
    <property type="entry name" value="FAD-linked_Oxidoreductase"/>
</dbReference>
<dbReference type="PANTHER" id="PTHR42973">
    <property type="entry name" value="BINDING OXIDOREDUCTASE, PUTATIVE (AFU_ORTHOLOGUE AFUA_1G17690)-RELATED"/>
    <property type="match status" value="1"/>
</dbReference>
<feature type="chain" id="PRO_5040276115" evidence="5">
    <location>
        <begin position="23"/>
        <end position="486"/>
    </location>
</feature>
<evidence type="ECO:0000256" key="5">
    <source>
        <dbReference type="SAM" id="SignalP"/>
    </source>
</evidence>
<gene>
    <name evidence="7" type="ORF">A7U60_g277</name>
</gene>
<keyword evidence="8" id="KW-1185">Reference proteome</keyword>
<accession>A0A9Q5NBY6</accession>
<name>A0A9Q5NBY6_SANBA</name>
<dbReference type="SUPFAM" id="SSF56176">
    <property type="entry name" value="FAD-binding/transporter-associated domain-like"/>
    <property type="match status" value="1"/>
</dbReference>
<evidence type="ECO:0000313" key="7">
    <source>
        <dbReference type="EMBL" id="OCB92283.1"/>
    </source>
</evidence>
<organism evidence="7 8">
    <name type="scientific">Sanghuangporus baumii</name>
    <name type="common">Phellinus baumii</name>
    <dbReference type="NCBI Taxonomy" id="108892"/>
    <lineage>
        <taxon>Eukaryota</taxon>
        <taxon>Fungi</taxon>
        <taxon>Dikarya</taxon>
        <taxon>Basidiomycota</taxon>
        <taxon>Agaricomycotina</taxon>
        <taxon>Agaricomycetes</taxon>
        <taxon>Hymenochaetales</taxon>
        <taxon>Hymenochaetaceae</taxon>
        <taxon>Sanghuangporus</taxon>
    </lineage>
</organism>
<evidence type="ECO:0000256" key="4">
    <source>
        <dbReference type="ARBA" id="ARBA00023002"/>
    </source>
</evidence>
<dbReference type="AlphaFoldDB" id="A0A9Q5NBY6"/>
<keyword evidence="2" id="KW-0285">Flavoprotein</keyword>
<dbReference type="OrthoDB" id="2151789at2759"/>
<proteinExistence type="inferred from homology"/>
<dbReference type="Proteomes" id="UP000757232">
    <property type="component" value="Unassembled WGS sequence"/>
</dbReference>
<dbReference type="PANTHER" id="PTHR42973:SF13">
    <property type="entry name" value="FAD-BINDING PCMH-TYPE DOMAIN-CONTAINING PROTEIN"/>
    <property type="match status" value="1"/>
</dbReference>
<dbReference type="InterPro" id="IPR006094">
    <property type="entry name" value="Oxid_FAD_bind_N"/>
</dbReference>
<keyword evidence="3" id="KW-0274">FAD</keyword>
<evidence type="ECO:0000256" key="2">
    <source>
        <dbReference type="ARBA" id="ARBA00022630"/>
    </source>
</evidence>
<dbReference type="GO" id="GO:0016491">
    <property type="term" value="F:oxidoreductase activity"/>
    <property type="evidence" value="ECO:0007669"/>
    <property type="project" value="UniProtKB-KW"/>
</dbReference>
<evidence type="ECO:0000313" key="8">
    <source>
        <dbReference type="Proteomes" id="UP000757232"/>
    </source>
</evidence>
<keyword evidence="4" id="KW-0560">Oxidoreductase</keyword>
<sequence>MTLSFTLVLLATAFLSIALSDAVDTSTDPATKACQLLANAFPQLVAFPGSEQYSSDIAHWAFTSTQNATCTIEPETAHDVGEILKIIGRSDIMSPFAVKSGGHAYNVGHSSTTGVQISMAKFTGLDYDPGSGTVTIGTGFLWDEVYSRLEPFGVMVNGGRVPGVGVAGLSLGGGYSWKTNQFGLGIDTIVSHSVVLPSGEQGGLNNFGIVTNITFEAHPQTLVYGGQITYASNVSNVVNAATSDFSANNKDPKAQIISSLGSASGELVAVVLFFYDGPTLPSGIFDAFFSIPFTSSDISTRTFVDLFGTFGNTTVGSGPMGNVGHVVPVTDYPVDLLNHIAEEVIVLEGRLTRANDGLPVVVAVSAEPFLNAFSHSRGGAYPHPSSRQVTPMAISVLYEINLNSTQDEQSGFHEMVVSSVKELSNLIQAEAVSLGVSRWDDILYPNYALDGTSLELMYGSNVQTLREIAAKYDPDGIMKLTGGPHF</sequence>